<keyword evidence="4 6" id="KW-1133">Transmembrane helix</keyword>
<feature type="transmembrane region" description="Helical" evidence="6">
    <location>
        <begin position="395"/>
        <end position="418"/>
    </location>
</feature>
<dbReference type="PANTHER" id="PTHR42770:SF7">
    <property type="entry name" value="MEMBRANE PROTEIN"/>
    <property type="match status" value="1"/>
</dbReference>
<dbReference type="STRING" id="797302.Halru_2090"/>
<dbReference type="SUPFAM" id="SSF52402">
    <property type="entry name" value="Adenine nucleotide alpha hydrolases-like"/>
    <property type="match status" value="2"/>
</dbReference>
<reference evidence="8" key="1">
    <citation type="submission" date="2011-09" db="EMBL/GenBank/DDBJ databases">
        <title>Complete sequence of Halovivax ruber XH-70.</title>
        <authorList>
            <consortium name="US DOE Joint Genome Institute"/>
            <person name="Lucas S."/>
            <person name="Han J."/>
            <person name="Lapidus A."/>
            <person name="Cheng J.-F."/>
            <person name="Goodwin L."/>
            <person name="Pitluck S."/>
            <person name="Peters L."/>
            <person name="Mikhailova N."/>
            <person name="Davenport K."/>
            <person name="Detter J.C."/>
            <person name="Han C."/>
            <person name="Tapia R."/>
            <person name="Land M."/>
            <person name="Hauser L."/>
            <person name="Kyrpides N."/>
            <person name="Ivanova N."/>
            <person name="Pagani I."/>
            <person name="Sproer C."/>
            <person name="Anderson I."/>
            <person name="Woyke T."/>
        </authorList>
    </citation>
    <scope>NUCLEOTIDE SEQUENCE</scope>
    <source>
        <strain evidence="8">XH-70</strain>
    </source>
</reference>
<dbReference type="KEGG" id="hru:Halru_2090"/>
<evidence type="ECO:0000313" key="9">
    <source>
        <dbReference type="Proteomes" id="UP000010846"/>
    </source>
</evidence>
<evidence type="ECO:0000256" key="4">
    <source>
        <dbReference type="ARBA" id="ARBA00022989"/>
    </source>
</evidence>
<feature type="transmembrane region" description="Helical" evidence="6">
    <location>
        <begin position="127"/>
        <end position="146"/>
    </location>
</feature>
<dbReference type="InterPro" id="IPR006016">
    <property type="entry name" value="UspA"/>
</dbReference>
<dbReference type="Pfam" id="PF00582">
    <property type="entry name" value="Usp"/>
    <property type="match status" value="2"/>
</dbReference>
<evidence type="ECO:0000256" key="2">
    <source>
        <dbReference type="ARBA" id="ARBA00022475"/>
    </source>
</evidence>
<protein>
    <submittedName>
        <fullName evidence="8">Amino acid transporter</fullName>
    </submittedName>
</protein>
<dbReference type="HOGENOM" id="CLU_007946_15_8_2"/>
<evidence type="ECO:0000256" key="3">
    <source>
        <dbReference type="ARBA" id="ARBA00022692"/>
    </source>
</evidence>
<feature type="transmembrane region" description="Helical" evidence="6">
    <location>
        <begin position="232"/>
        <end position="254"/>
    </location>
</feature>
<feature type="transmembrane region" description="Helical" evidence="6">
    <location>
        <begin position="372"/>
        <end position="389"/>
    </location>
</feature>
<dbReference type="RefSeq" id="WP_015301296.1">
    <property type="nucleotide sequence ID" value="NC_019964.1"/>
</dbReference>
<dbReference type="Proteomes" id="UP000010846">
    <property type="component" value="Chromosome"/>
</dbReference>
<feature type="domain" description="UspA" evidence="7">
    <location>
        <begin position="660"/>
        <end position="776"/>
    </location>
</feature>
<keyword evidence="2" id="KW-1003">Cell membrane</keyword>
<feature type="domain" description="UspA" evidence="7">
    <location>
        <begin position="516"/>
        <end position="650"/>
    </location>
</feature>
<feature type="transmembrane region" description="Helical" evidence="6">
    <location>
        <begin position="95"/>
        <end position="115"/>
    </location>
</feature>
<keyword evidence="5 6" id="KW-0472">Membrane</keyword>
<evidence type="ECO:0000256" key="6">
    <source>
        <dbReference type="SAM" id="Phobius"/>
    </source>
</evidence>
<feature type="transmembrane region" description="Helical" evidence="6">
    <location>
        <begin position="42"/>
        <end position="61"/>
    </location>
</feature>
<dbReference type="Pfam" id="PF13520">
    <property type="entry name" value="AA_permease_2"/>
    <property type="match status" value="1"/>
</dbReference>
<dbReference type="eggNOG" id="arCOG00009">
    <property type="taxonomic scope" value="Archaea"/>
</dbReference>
<comment type="subcellular location">
    <subcellularLocation>
        <location evidence="1">Cell membrane</location>
        <topology evidence="1">Multi-pass membrane protein</topology>
    </subcellularLocation>
</comment>
<keyword evidence="9" id="KW-1185">Reference proteome</keyword>
<dbReference type="InterPro" id="IPR002293">
    <property type="entry name" value="AA/rel_permease1"/>
</dbReference>
<dbReference type="Gene3D" id="1.20.1740.10">
    <property type="entry name" value="Amino acid/polyamine transporter I"/>
    <property type="match status" value="1"/>
</dbReference>
<gene>
    <name evidence="8" type="ordered locus">Halru_2090</name>
</gene>
<feature type="transmembrane region" description="Helical" evidence="6">
    <location>
        <begin position="430"/>
        <end position="450"/>
    </location>
</feature>
<dbReference type="InterPro" id="IPR050367">
    <property type="entry name" value="APC_superfamily"/>
</dbReference>
<feature type="transmembrane region" description="Helical" evidence="6">
    <location>
        <begin position="191"/>
        <end position="212"/>
    </location>
</feature>
<dbReference type="AlphaFoldDB" id="L0IFD4"/>
<dbReference type="GO" id="GO:0005886">
    <property type="term" value="C:plasma membrane"/>
    <property type="evidence" value="ECO:0007669"/>
    <property type="project" value="UniProtKB-SubCell"/>
</dbReference>
<dbReference type="OrthoDB" id="56838at2157"/>
<feature type="transmembrane region" description="Helical" evidence="6">
    <location>
        <begin position="456"/>
        <end position="475"/>
    </location>
</feature>
<feature type="transmembrane region" description="Helical" evidence="6">
    <location>
        <begin position="12"/>
        <end position="35"/>
    </location>
</feature>
<feature type="transmembrane region" description="Helical" evidence="6">
    <location>
        <begin position="166"/>
        <end position="184"/>
    </location>
</feature>
<proteinExistence type="predicted"/>
<dbReference type="GeneID" id="14376598"/>
<evidence type="ECO:0000256" key="1">
    <source>
        <dbReference type="ARBA" id="ARBA00004651"/>
    </source>
</evidence>
<accession>L0IFD4</accession>
<evidence type="ECO:0000256" key="5">
    <source>
        <dbReference type="ARBA" id="ARBA00023136"/>
    </source>
</evidence>
<keyword evidence="3 6" id="KW-0812">Transmembrane</keyword>
<dbReference type="PANTHER" id="PTHR42770">
    <property type="entry name" value="AMINO ACID TRANSPORTER-RELATED"/>
    <property type="match status" value="1"/>
</dbReference>
<evidence type="ECO:0000313" key="8">
    <source>
        <dbReference type="EMBL" id="AGB16682.1"/>
    </source>
</evidence>
<feature type="transmembrane region" description="Helical" evidence="6">
    <location>
        <begin position="312"/>
        <end position="332"/>
    </location>
</feature>
<dbReference type="Gene3D" id="3.40.50.12370">
    <property type="match status" value="1"/>
</dbReference>
<evidence type="ECO:0000259" key="7">
    <source>
        <dbReference type="Pfam" id="PF00582"/>
    </source>
</evidence>
<dbReference type="eggNOG" id="arCOG00449">
    <property type="taxonomic scope" value="Archaea"/>
</dbReference>
<sequence>MSDEELAKDLGLVSAMMIGIGTMMGAGIFVLPGIASREAGPIVVVSFVIGGAIAMINALAVSELGTAMPKAGGGYYYINRGLGPMFGSISGMGDWMGLAFASAFYCIGFGGYLTGMLEGTAAELPSLSLGTFSLPSVPLPEVSLFGAEFLGTTLLGGTTTLGVSDIQIGALLAGVVFVGVNYIGAKETGGIQTIIVSALLLILTVFAAAGFFEFEWATLLDEGGVAPTDQGYGAILPGTALVFVSFLGYAKIATVAEELKNPGRNLPLAVIGSVAIVTVFYAILVSIMVGIVPWNELDTETPVSQVAELSFAGIPLLELVGVGAISVAALLATASSANASILASARINFAMGRDKLISDELNEIHPRYATPYRSIALTGGLIILFIVALGQDLKILSNAASVLHLIVYALMNVALITFREADVPEYDPDFRVPFYPITPILGALFSFGLIYFMDGIVIALSMAFVVGSIAWYWFYARKHTKVQGVLSEHILDRSEEMPDAAVSAAEVAAPDEVVPDRVMVPLSNPRTEGALMELGSELAADRDGIVHAVHIVKVPDQTPLDRGAAVTDRIDAESQRLLDQARESVSRSDVEIETTTVVSHRPFEAIFDAANRHDADAVVMGWGDDRPWAAGRAERPLDELTHDLPCDFLVLNEREFDTSRILLPTAGGPDSDLSADVARTLQRTNDADVELLYVVDDPSERDEGEAFLSAWAEEHGLSDAGRTIDTSGDVEEAIRRESSDRTLLLIGATERGLLSRLVDRSLVYDVVDEVECSVLLAERPTKRSLFERLFGRS</sequence>
<organism evidence="8 9">
    <name type="scientific">Halovivax ruber (strain DSM 18193 / JCM 13892 / XH-70)</name>
    <dbReference type="NCBI Taxonomy" id="797302"/>
    <lineage>
        <taxon>Archaea</taxon>
        <taxon>Methanobacteriati</taxon>
        <taxon>Methanobacteriota</taxon>
        <taxon>Stenosarchaea group</taxon>
        <taxon>Halobacteria</taxon>
        <taxon>Halobacteriales</taxon>
        <taxon>Natrialbaceae</taxon>
        <taxon>Halovivax</taxon>
    </lineage>
</organism>
<dbReference type="GO" id="GO:0022857">
    <property type="term" value="F:transmembrane transporter activity"/>
    <property type="evidence" value="ECO:0007669"/>
    <property type="project" value="InterPro"/>
</dbReference>
<dbReference type="CDD" id="cd00293">
    <property type="entry name" value="USP-like"/>
    <property type="match status" value="2"/>
</dbReference>
<name>L0IFD4_HALRX</name>
<feature type="transmembrane region" description="Helical" evidence="6">
    <location>
        <begin position="266"/>
        <end position="292"/>
    </location>
</feature>
<dbReference type="EMBL" id="CP003050">
    <property type="protein sequence ID" value="AGB16682.1"/>
    <property type="molecule type" value="Genomic_DNA"/>
</dbReference>